<dbReference type="STRING" id="308853.SAMN05421752_11216"/>
<evidence type="ECO:0000313" key="4">
    <source>
        <dbReference type="Proteomes" id="UP000185936"/>
    </source>
</evidence>
<dbReference type="InterPro" id="IPR029058">
    <property type="entry name" value="AB_hydrolase_fold"/>
</dbReference>
<evidence type="ECO:0000259" key="2">
    <source>
        <dbReference type="Pfam" id="PF12697"/>
    </source>
</evidence>
<name>A0A1N7GGB5_9EURY</name>
<dbReference type="Proteomes" id="UP000185936">
    <property type="component" value="Unassembled WGS sequence"/>
</dbReference>
<feature type="compositionally biased region" description="Basic and acidic residues" evidence="1">
    <location>
        <begin position="1"/>
        <end position="10"/>
    </location>
</feature>
<dbReference type="SUPFAM" id="SSF53474">
    <property type="entry name" value="alpha/beta-Hydrolases"/>
    <property type="match status" value="1"/>
</dbReference>
<reference evidence="4" key="1">
    <citation type="submission" date="2017-01" db="EMBL/GenBank/DDBJ databases">
        <authorList>
            <person name="Varghese N."/>
            <person name="Submissions S."/>
        </authorList>
    </citation>
    <scope>NUCLEOTIDE SEQUENCE [LARGE SCALE GENOMIC DNA]</scope>
    <source>
        <strain evidence="4">type strain: HArc-</strain>
    </source>
</reference>
<feature type="domain" description="AB hydrolase-1" evidence="2">
    <location>
        <begin position="90"/>
        <end position="199"/>
    </location>
</feature>
<feature type="region of interest" description="Disordered" evidence="1">
    <location>
        <begin position="1"/>
        <end position="20"/>
    </location>
</feature>
<gene>
    <name evidence="3" type="ORF">SAMN05421752_11216</name>
</gene>
<dbReference type="InterPro" id="IPR000073">
    <property type="entry name" value="AB_hydrolase_1"/>
</dbReference>
<keyword evidence="4" id="KW-1185">Reference proteome</keyword>
<dbReference type="PROSITE" id="PS51318">
    <property type="entry name" value="TAT"/>
    <property type="match status" value="1"/>
</dbReference>
<accession>A0A1N7GGB5</accession>
<dbReference type="EMBL" id="FTNR01000012">
    <property type="protein sequence ID" value="SIS11633.1"/>
    <property type="molecule type" value="Genomic_DNA"/>
</dbReference>
<organism evidence="3 4">
    <name type="scientific">Natronorubrum thiooxidans</name>
    <dbReference type="NCBI Taxonomy" id="308853"/>
    <lineage>
        <taxon>Archaea</taxon>
        <taxon>Methanobacteriati</taxon>
        <taxon>Methanobacteriota</taxon>
        <taxon>Stenosarchaea group</taxon>
        <taxon>Halobacteria</taxon>
        <taxon>Halobacteriales</taxon>
        <taxon>Natrialbaceae</taxon>
        <taxon>Natronorubrum</taxon>
    </lineage>
</organism>
<dbReference type="RefSeq" id="WP_076610048.1">
    <property type="nucleotide sequence ID" value="NZ_FTNR01000012.1"/>
</dbReference>
<protein>
    <recommendedName>
        <fullName evidence="2">AB hydrolase-1 domain-containing protein</fullName>
    </recommendedName>
</protein>
<dbReference type="Gene3D" id="3.40.50.1820">
    <property type="entry name" value="alpha/beta hydrolase"/>
    <property type="match status" value="1"/>
</dbReference>
<proteinExistence type="predicted"/>
<evidence type="ECO:0000313" key="3">
    <source>
        <dbReference type="EMBL" id="SIS11633.1"/>
    </source>
</evidence>
<dbReference type="Pfam" id="PF12697">
    <property type="entry name" value="Abhydrolase_6"/>
    <property type="match status" value="1"/>
</dbReference>
<dbReference type="OrthoDB" id="11236at2157"/>
<sequence>MSERHARANCESDGETNSATVSRRRVLRTTAATAVGAGGLAGATGSASASEFTGCDDWEKPPAEYLELDLTSGNPTASNIDALEGEEEVVVFVHGWYGLEESTAQAYTLQATLKANDYDVPVVAASWDADTPNYWRAEDDAETAGERLASWLEADHIDLEDTTVRLVGHSLGGRVCLETLTALEEEPVETVALVGTAADDDSVCTDGTYTDGIETGARAVYNYHSENDDSVCYGYGVVSLSSGLGCGGTDCSSGLITDDSGSTPGNYTDVDVTDEVDDHCDYTKPDRGCVPQIVNDFE</sequence>
<dbReference type="InterPro" id="IPR006311">
    <property type="entry name" value="TAT_signal"/>
</dbReference>
<evidence type="ECO:0000256" key="1">
    <source>
        <dbReference type="SAM" id="MobiDB-lite"/>
    </source>
</evidence>
<dbReference type="AlphaFoldDB" id="A0A1N7GGB5"/>